<evidence type="ECO:0008006" key="15">
    <source>
        <dbReference type="Google" id="ProtNLM"/>
    </source>
</evidence>
<evidence type="ECO:0000256" key="1">
    <source>
        <dbReference type="ARBA" id="ARBA00004571"/>
    </source>
</evidence>
<dbReference type="Pfam" id="PF07715">
    <property type="entry name" value="Plug"/>
    <property type="match status" value="1"/>
</dbReference>
<name>U2HA76_9SPHI</name>
<dbReference type="STRING" id="1346330.M472_07645"/>
<evidence type="ECO:0000256" key="5">
    <source>
        <dbReference type="ARBA" id="ARBA00023077"/>
    </source>
</evidence>
<protein>
    <recommendedName>
        <fullName evidence="15">Secretin/TonB short N-terminal domain-containing protein</fullName>
    </recommendedName>
</protein>
<dbReference type="InterPro" id="IPR023997">
    <property type="entry name" value="TonB-dep_OMP_SusC/RagA_CS"/>
</dbReference>
<keyword evidence="5 9" id="KW-0798">TonB box</keyword>
<feature type="domain" description="TonB-dependent receptor-like beta-barrel" evidence="11">
    <location>
        <begin position="554"/>
        <end position="986"/>
    </location>
</feature>
<evidence type="ECO:0000256" key="3">
    <source>
        <dbReference type="ARBA" id="ARBA00022452"/>
    </source>
</evidence>
<keyword evidence="10" id="KW-1133">Transmembrane helix</keyword>
<dbReference type="Pfam" id="PF13715">
    <property type="entry name" value="CarbopepD_reg_2"/>
    <property type="match status" value="1"/>
</dbReference>
<feature type="transmembrane region" description="Helical" evidence="10">
    <location>
        <begin position="27"/>
        <end position="50"/>
    </location>
</feature>
<dbReference type="SUPFAM" id="SSF56935">
    <property type="entry name" value="Porins"/>
    <property type="match status" value="1"/>
</dbReference>
<dbReference type="NCBIfam" id="TIGR04057">
    <property type="entry name" value="SusC_RagA_signa"/>
    <property type="match status" value="1"/>
</dbReference>
<sequence length="1139" mass="126946">MQADFPNHTDSLVHAEKKKANLRRFSLRLRVVTLLLVTSVSYAAATILFAQQLDLKLNNVSLQYALDEVKRQSNYINWHEGRAIVSDIPVTINAKKISLRNALNKIFEGQPYTYEIVAETIVIKRKKEELTTTAAVSPLQEVITVEGRVRLEGKAVNADFGGISIREKGTISSAVTDKEGHFKIRVRKNAVLVFSMIGYRPREMNVGVVDKIDIELQEELSRLNEVVVTGYTVQERREITGAISQIKAKDIENMPIQTFDQAMQGRMAGVNVSSATGIPGGAVRVQIRGEGSISAGNDPLYIVDGIPVNSEDAGTVTSSNPLAFLNPKDIESIEVLKDAAAASIYGAQAANGVVLITTKSGAAGPTIVNVEYNQGLVTPMPLIETMNTQQFIQGRMEAKRNYYPEYSLEQIRSEVLNELQLPIGMTDAEILSLPSYDWQNAAFRNGWSSQLNLSAEGGAQRTTFRLGGSYENNRGSVVGTSFQRGTASLRLNHSVNDKLSFKANVNLTMLRQEGAAGTAGANLFLSSPHYTAPLMLPFLPVYNSDGSYSLNPQGFPGTFRYHAIAAAEMNDFVSKNNSILSSLRADYKIRKDLTLRSYAGVHYNVNVDNLYSDPRTNEAQGRKGILVLNQRYPVSFTTTHHLTYNKTYAKHHKVTALGGVEYRSYVNETTRVEAEGFPSHRFKTLQSASTINSATGSFTTVKRMGVFGQANYNYRNKYMLSGILRYDGSSRFGENHLFGWFPAISGGWDASQEQFLKKVNWLNQLKLRVGYGETGNDRIGNFTAQSLYGTTQYDGQGGTIPTRLGNSDLRWERNVTTNIGLDYSVLNRRIYGSLEVYRRVSKDLLLTQPIPWVSGYAEISRNVGEVKNEGLELEVNFNPVRSSSFNWTSGFNISFVRNRVTKLYGDLTSLPGRASVRVGYSLHTNFLNQYAGVNSATGRPMWYDAEGNYSYRPGGQGSTSYTLRDRGNSMSDYYGGWNNNFKYKSLQLDVLVHFDMGREIYNNMARIMSRKGDVLVNGAAWYYDNRWTMPGQVTSVPRAIDGSTELNSLAADGSSTRFLEDASYIRLKHINLSYDIPSNFSNRLKISNARVFFQALNVITWTKWTGYDPEFYIDESNFDSNAGIVPQTRTFNLGVQFKF</sequence>
<dbReference type="InterPro" id="IPR037066">
    <property type="entry name" value="Plug_dom_sf"/>
</dbReference>
<evidence type="ECO:0000256" key="9">
    <source>
        <dbReference type="RuleBase" id="RU003357"/>
    </source>
</evidence>
<evidence type="ECO:0000259" key="12">
    <source>
        <dbReference type="Pfam" id="PF07715"/>
    </source>
</evidence>
<dbReference type="FunFam" id="2.170.130.10:FF:000008">
    <property type="entry name" value="SusC/RagA family TonB-linked outer membrane protein"/>
    <property type="match status" value="1"/>
</dbReference>
<dbReference type="NCBIfam" id="TIGR04056">
    <property type="entry name" value="OMP_RagA_SusC"/>
    <property type="match status" value="1"/>
</dbReference>
<keyword evidence="7 8" id="KW-0998">Cell outer membrane</keyword>
<comment type="caution">
    <text evidence="13">The sequence shown here is derived from an EMBL/GenBank/DDBJ whole genome shotgun (WGS) entry which is preliminary data.</text>
</comment>
<dbReference type="Pfam" id="PF00593">
    <property type="entry name" value="TonB_dep_Rec_b-barrel"/>
    <property type="match status" value="1"/>
</dbReference>
<dbReference type="Proteomes" id="UP000016584">
    <property type="component" value="Unassembled WGS sequence"/>
</dbReference>
<dbReference type="EMBL" id="ATDL01000016">
    <property type="protein sequence ID" value="ERJ58636.1"/>
    <property type="molecule type" value="Genomic_DNA"/>
</dbReference>
<comment type="subcellular location">
    <subcellularLocation>
        <location evidence="1 8">Cell outer membrane</location>
        <topology evidence="1 8">Multi-pass membrane protein</topology>
    </subcellularLocation>
</comment>
<dbReference type="PROSITE" id="PS52016">
    <property type="entry name" value="TONB_DEPENDENT_REC_3"/>
    <property type="match status" value="1"/>
</dbReference>
<keyword evidence="4 8" id="KW-0812">Transmembrane</keyword>
<keyword evidence="14" id="KW-1185">Reference proteome</keyword>
<evidence type="ECO:0000256" key="6">
    <source>
        <dbReference type="ARBA" id="ARBA00023136"/>
    </source>
</evidence>
<dbReference type="Gene3D" id="2.170.130.10">
    <property type="entry name" value="TonB-dependent receptor, plug domain"/>
    <property type="match status" value="1"/>
</dbReference>
<dbReference type="InterPro" id="IPR036942">
    <property type="entry name" value="Beta-barrel_TonB_sf"/>
</dbReference>
<evidence type="ECO:0000313" key="14">
    <source>
        <dbReference type="Proteomes" id="UP000016584"/>
    </source>
</evidence>
<dbReference type="InterPro" id="IPR012910">
    <property type="entry name" value="Plug_dom"/>
</dbReference>
<reference evidence="13 14" key="1">
    <citation type="journal article" date="2013" name="Genome Announc.">
        <title>The Draft Genome Sequence of Sphingomonas paucimobilis Strain HER1398 (Proteobacteria), Host to the Giant PAU Phage, Indicates That It Is a Member of the Genus Sphingobacterium (Bacteroidetes).</title>
        <authorList>
            <person name="White R.A.III."/>
            <person name="Suttle C.A."/>
        </authorList>
    </citation>
    <scope>NUCLEOTIDE SEQUENCE [LARGE SCALE GENOMIC DNA]</scope>
    <source>
        <strain evidence="13 14">HER1398</strain>
    </source>
</reference>
<dbReference type="InterPro" id="IPR023996">
    <property type="entry name" value="TonB-dep_OMP_SusC/RagA"/>
</dbReference>
<accession>U2HA76</accession>
<evidence type="ECO:0000259" key="11">
    <source>
        <dbReference type="Pfam" id="PF00593"/>
    </source>
</evidence>
<dbReference type="Gene3D" id="2.40.170.20">
    <property type="entry name" value="TonB-dependent receptor, beta-barrel domain"/>
    <property type="match status" value="1"/>
</dbReference>
<dbReference type="InterPro" id="IPR039426">
    <property type="entry name" value="TonB-dep_rcpt-like"/>
</dbReference>
<dbReference type="InterPro" id="IPR008969">
    <property type="entry name" value="CarboxyPept-like_regulatory"/>
</dbReference>
<keyword evidence="2 8" id="KW-0813">Transport</keyword>
<dbReference type="SUPFAM" id="SSF49464">
    <property type="entry name" value="Carboxypeptidase regulatory domain-like"/>
    <property type="match status" value="1"/>
</dbReference>
<evidence type="ECO:0000256" key="4">
    <source>
        <dbReference type="ARBA" id="ARBA00022692"/>
    </source>
</evidence>
<evidence type="ECO:0000256" key="8">
    <source>
        <dbReference type="PROSITE-ProRule" id="PRU01360"/>
    </source>
</evidence>
<keyword evidence="3 8" id="KW-1134">Transmembrane beta strand</keyword>
<evidence type="ECO:0000256" key="2">
    <source>
        <dbReference type="ARBA" id="ARBA00022448"/>
    </source>
</evidence>
<evidence type="ECO:0000256" key="7">
    <source>
        <dbReference type="ARBA" id="ARBA00023237"/>
    </source>
</evidence>
<dbReference type="PATRIC" id="fig|1346330.5.peg.3190"/>
<dbReference type="eggNOG" id="COG1629">
    <property type="taxonomic scope" value="Bacteria"/>
</dbReference>
<keyword evidence="6 8" id="KW-0472">Membrane</keyword>
<comment type="similarity">
    <text evidence="8 9">Belongs to the TonB-dependent receptor family.</text>
</comment>
<dbReference type="AlphaFoldDB" id="U2HA76"/>
<dbReference type="GO" id="GO:0009279">
    <property type="term" value="C:cell outer membrane"/>
    <property type="evidence" value="ECO:0007669"/>
    <property type="project" value="UniProtKB-SubCell"/>
</dbReference>
<dbReference type="OrthoDB" id="9768177at2"/>
<gene>
    <name evidence="13" type="ORF">M472_07645</name>
</gene>
<evidence type="ECO:0000256" key="10">
    <source>
        <dbReference type="SAM" id="Phobius"/>
    </source>
</evidence>
<feature type="domain" description="TonB-dependent receptor plug" evidence="12">
    <location>
        <begin position="236"/>
        <end position="353"/>
    </location>
</feature>
<dbReference type="InterPro" id="IPR000531">
    <property type="entry name" value="Beta-barrel_TonB"/>
</dbReference>
<dbReference type="eggNOG" id="COG4771">
    <property type="taxonomic scope" value="Bacteria"/>
</dbReference>
<proteinExistence type="inferred from homology"/>
<evidence type="ECO:0000313" key="13">
    <source>
        <dbReference type="EMBL" id="ERJ58636.1"/>
    </source>
</evidence>
<dbReference type="RefSeq" id="WP_021071335.1">
    <property type="nucleotide sequence ID" value="NZ_ATDL01000016.1"/>
</dbReference>
<organism evidence="13 14">
    <name type="scientific">Sphingobacterium paucimobilis HER1398</name>
    <dbReference type="NCBI Taxonomy" id="1346330"/>
    <lineage>
        <taxon>Bacteria</taxon>
        <taxon>Pseudomonadati</taxon>
        <taxon>Bacteroidota</taxon>
        <taxon>Sphingobacteriia</taxon>
        <taxon>Sphingobacteriales</taxon>
        <taxon>Sphingobacteriaceae</taxon>
        <taxon>Sphingobacterium</taxon>
    </lineage>
</organism>